<comment type="caution">
    <text evidence="1">The sequence shown here is derived from an EMBL/GenBank/DDBJ whole genome shotgun (WGS) entry which is preliminary data.</text>
</comment>
<keyword evidence="2" id="KW-1185">Reference proteome</keyword>
<sequence length="80" mass="8899">MERFKELLFFENEGFRFNGRCSPAIPPSPHSCFAPGFPFYQVYFTKQVVLSKLHALQPCPSCNGLSQLNLMGAAAPKCEG</sequence>
<gene>
    <name evidence="1" type="ORF">DRW42_15380</name>
</gene>
<evidence type="ECO:0000313" key="1">
    <source>
        <dbReference type="EMBL" id="RBQ05876.1"/>
    </source>
</evidence>
<evidence type="ECO:0000313" key="2">
    <source>
        <dbReference type="Proteomes" id="UP000252081"/>
    </source>
</evidence>
<name>A0A366KW67_9SPHI</name>
<dbReference type="AlphaFoldDB" id="A0A366KW67"/>
<protein>
    <submittedName>
        <fullName evidence="1">Uncharacterized protein</fullName>
    </submittedName>
</protein>
<proteinExistence type="predicted"/>
<dbReference type="Proteomes" id="UP000252081">
    <property type="component" value="Unassembled WGS sequence"/>
</dbReference>
<dbReference type="EMBL" id="QNQU01000012">
    <property type="protein sequence ID" value="RBQ05876.1"/>
    <property type="molecule type" value="Genomic_DNA"/>
</dbReference>
<reference evidence="1 2" key="1">
    <citation type="submission" date="2018-07" db="EMBL/GenBank/DDBJ databases">
        <title>A draft genome of a endophytic bacteria, a new species of Pedobacter.</title>
        <authorList>
            <person name="Zhang Z.D."/>
            <person name="Chen Z.J."/>
        </authorList>
    </citation>
    <scope>NUCLEOTIDE SEQUENCE [LARGE SCALE GENOMIC DNA]</scope>
    <source>
        <strain evidence="1 2">RS10</strain>
    </source>
</reference>
<accession>A0A366KW67</accession>
<organism evidence="1 2">
    <name type="scientific">Pedobacter miscanthi</name>
    <dbReference type="NCBI Taxonomy" id="2259170"/>
    <lineage>
        <taxon>Bacteria</taxon>
        <taxon>Pseudomonadati</taxon>
        <taxon>Bacteroidota</taxon>
        <taxon>Sphingobacteriia</taxon>
        <taxon>Sphingobacteriales</taxon>
        <taxon>Sphingobacteriaceae</taxon>
        <taxon>Pedobacter</taxon>
    </lineage>
</organism>